<protein>
    <submittedName>
        <fullName evidence="2">Uncharacterized protein</fullName>
    </submittedName>
</protein>
<dbReference type="Proteomes" id="UP001465755">
    <property type="component" value="Unassembled WGS sequence"/>
</dbReference>
<evidence type="ECO:0000256" key="1">
    <source>
        <dbReference type="SAM" id="MobiDB-lite"/>
    </source>
</evidence>
<feature type="compositionally biased region" description="Low complexity" evidence="1">
    <location>
        <begin position="293"/>
        <end position="311"/>
    </location>
</feature>
<evidence type="ECO:0000313" key="2">
    <source>
        <dbReference type="EMBL" id="KAK9808013.1"/>
    </source>
</evidence>
<proteinExistence type="predicted"/>
<dbReference type="EMBL" id="JALJOQ010000028">
    <property type="protein sequence ID" value="KAK9808013.1"/>
    <property type="molecule type" value="Genomic_DNA"/>
</dbReference>
<feature type="compositionally biased region" description="Polar residues" evidence="1">
    <location>
        <begin position="312"/>
        <end position="324"/>
    </location>
</feature>
<reference evidence="2 3" key="1">
    <citation type="journal article" date="2024" name="Nat. Commun.">
        <title>Phylogenomics reveals the evolutionary origins of lichenization in chlorophyte algae.</title>
        <authorList>
            <person name="Puginier C."/>
            <person name="Libourel C."/>
            <person name="Otte J."/>
            <person name="Skaloud P."/>
            <person name="Haon M."/>
            <person name="Grisel S."/>
            <person name="Petersen M."/>
            <person name="Berrin J.G."/>
            <person name="Delaux P.M."/>
            <person name="Dal Grande F."/>
            <person name="Keller J."/>
        </authorList>
    </citation>
    <scope>NUCLEOTIDE SEQUENCE [LARGE SCALE GENOMIC DNA]</scope>
    <source>
        <strain evidence="2 3">SAG 2036</strain>
    </source>
</reference>
<organism evidence="2 3">
    <name type="scientific">Symbiochloris irregularis</name>
    <dbReference type="NCBI Taxonomy" id="706552"/>
    <lineage>
        <taxon>Eukaryota</taxon>
        <taxon>Viridiplantae</taxon>
        <taxon>Chlorophyta</taxon>
        <taxon>core chlorophytes</taxon>
        <taxon>Trebouxiophyceae</taxon>
        <taxon>Trebouxiales</taxon>
        <taxon>Trebouxiaceae</taxon>
        <taxon>Symbiochloris</taxon>
    </lineage>
</organism>
<sequence length="455" mass="50653">MCTAAEKGIGNATTAQELQSFHIWRHLTRPQPRESQFPGLYVVNENADRSFKLQVLPQAWRSSPEEMQAQVAQFLHDLEVLLDTQGEPAAIACSNYEASSHILNFVTACKLYRNVPQVSAGQRGIMRQASRLFERWQMLIKAHGLSLMLKDNGWRVPRRVILFSHPDEIFASCAWLFYGQQALHSGFQEMLPQVHDKAAELLHATVSQLDKHQNFLQAEHEPALQALRVHFLRSPCAKCFPYLVAMQVQHLATRCHNLAHANASLKLPELSLNARLHSLSSVGKGYREGLGKPQQQQQQQQRPQLPFHQQQLTSPAAPQLNSQGFVPPRGQSPLGTGSSQGYLQLHASSSAASTPGRRTPPPSLAASATTDVSRERSLALFRQQAQAPMIHSLSHAAEEFVRHIQEFSNSVGLDVRLVTDAAVGLVMQLMRQDKTHPLGRVGVPTWRFTISTSPS</sequence>
<dbReference type="AlphaFoldDB" id="A0AAW1PII3"/>
<keyword evidence="3" id="KW-1185">Reference proteome</keyword>
<gene>
    <name evidence="2" type="ORF">WJX73_004229</name>
</gene>
<feature type="region of interest" description="Disordered" evidence="1">
    <location>
        <begin position="283"/>
        <end position="371"/>
    </location>
</feature>
<accession>A0AAW1PII3</accession>
<feature type="compositionally biased region" description="Polar residues" evidence="1">
    <location>
        <begin position="333"/>
        <end position="353"/>
    </location>
</feature>
<name>A0AAW1PII3_9CHLO</name>
<comment type="caution">
    <text evidence="2">The sequence shown here is derived from an EMBL/GenBank/DDBJ whole genome shotgun (WGS) entry which is preliminary data.</text>
</comment>
<evidence type="ECO:0000313" key="3">
    <source>
        <dbReference type="Proteomes" id="UP001465755"/>
    </source>
</evidence>